<dbReference type="Gene3D" id="2.40.300.10">
    <property type="entry name" value="Head decoration protein D"/>
    <property type="match status" value="1"/>
</dbReference>
<feature type="compositionally biased region" description="Low complexity" evidence="1">
    <location>
        <begin position="497"/>
        <end position="524"/>
    </location>
</feature>
<evidence type="ECO:0000313" key="3">
    <source>
        <dbReference type="Proteomes" id="UP000177817"/>
    </source>
</evidence>
<evidence type="ECO:0000313" key="2">
    <source>
        <dbReference type="EMBL" id="OGY88930.1"/>
    </source>
</evidence>
<dbReference type="EMBL" id="MHKK01000048">
    <property type="protein sequence ID" value="OGY88930.1"/>
    <property type="molecule type" value="Genomic_DNA"/>
</dbReference>
<comment type="caution">
    <text evidence="2">The sequence shown here is derived from an EMBL/GenBank/DDBJ whole genome shotgun (WGS) entry which is preliminary data.</text>
</comment>
<feature type="compositionally biased region" description="Polar residues" evidence="1">
    <location>
        <begin position="564"/>
        <end position="580"/>
    </location>
</feature>
<proteinExistence type="predicted"/>
<sequence length="580" mass="60182">MTDANLQITVSAGSEVLVLASFITTAIDPGANESNLGARIDQEGAGATSDCADTNNVGIIVGGSGSVIAANDPAFTISGSAAFVDSSTSAGGTFEYEVCVDATSTVHTGASWVADNISLTLYEVNDAGDLAEIYPTNDVTINMGDVVSIDPTFLNGVRKSSGAYDRNALGVVSTKPALVIGSKGEQGANGVPVALSGRVPVKVTNENGSIKPGDVLTSSSIPGVAMKATKAGTILGVALEAYEDEGVGTVMTFVKTGQYSGANLRDILEAPVNTIDGQPTENDFGKRVLNQFIKLNGQEVSTSTATSTVDMSEIYADRIAAALEIIAPRGLYEGLVVDYVESLKDIIAFRSDVEFFGRPYFNADTAGYAKISEGDSSVLVSFGQEYLAQPIVNVNIALEGASSTEAITDTDASLDAELLFQNDIRYIVAKKTTWGFVIQLNKPAPQDIIFNWLALAVKDAKTFTSVAGYSTQAESPATEPSSDQPQDTTVEPPPADSSVTTPSSEPTTEEPLSPSEPPATDTPTEPAPTEEPASEPVPSEEPAAEPVTEPTPVESQLPAPPPDTSQSDTTAPEVSTGTTP</sequence>
<feature type="compositionally biased region" description="Polar residues" evidence="1">
    <location>
        <begin position="470"/>
        <end position="489"/>
    </location>
</feature>
<evidence type="ECO:0000256" key="1">
    <source>
        <dbReference type="SAM" id="MobiDB-lite"/>
    </source>
</evidence>
<dbReference type="Proteomes" id="UP000177817">
    <property type="component" value="Unassembled WGS sequence"/>
</dbReference>
<feature type="compositionally biased region" description="Low complexity" evidence="1">
    <location>
        <begin position="530"/>
        <end position="555"/>
    </location>
</feature>
<feature type="region of interest" description="Disordered" evidence="1">
    <location>
        <begin position="470"/>
        <end position="580"/>
    </location>
</feature>
<gene>
    <name evidence="2" type="ORF">A2677_02055</name>
</gene>
<accession>A0A1G2BKV4</accession>
<organism evidence="2 3">
    <name type="scientific">Candidatus Komeilibacteria bacterium RIFCSPHIGHO2_01_FULL_52_14</name>
    <dbReference type="NCBI Taxonomy" id="1798549"/>
    <lineage>
        <taxon>Bacteria</taxon>
        <taxon>Candidatus Komeiliibacteriota</taxon>
    </lineage>
</organism>
<protein>
    <submittedName>
        <fullName evidence="2">Uncharacterized protein</fullName>
    </submittedName>
</protein>
<reference evidence="2 3" key="1">
    <citation type="journal article" date="2016" name="Nat. Commun.">
        <title>Thousands of microbial genomes shed light on interconnected biogeochemical processes in an aquifer system.</title>
        <authorList>
            <person name="Anantharaman K."/>
            <person name="Brown C.T."/>
            <person name="Hug L.A."/>
            <person name="Sharon I."/>
            <person name="Castelle C.J."/>
            <person name="Probst A.J."/>
            <person name="Thomas B.C."/>
            <person name="Singh A."/>
            <person name="Wilkins M.J."/>
            <person name="Karaoz U."/>
            <person name="Brodie E.L."/>
            <person name="Williams K.H."/>
            <person name="Hubbard S.S."/>
            <person name="Banfield J.F."/>
        </authorList>
    </citation>
    <scope>NUCLEOTIDE SEQUENCE [LARGE SCALE GENOMIC DNA]</scope>
</reference>
<dbReference type="AlphaFoldDB" id="A0A1G2BKV4"/>
<name>A0A1G2BKV4_9BACT</name>